<reference evidence="2" key="1">
    <citation type="journal article" date="2006" name="Nature">
        <title>Deciphering the evolution and metabolism of an anammox bacterium from a community genome.</title>
        <authorList>
            <person name="Strous M."/>
            <person name="Pelletier E."/>
            <person name="Mangenot S."/>
            <person name="Rattei T."/>
            <person name="Lehner A."/>
            <person name="Taylor M.W."/>
            <person name="Horn M."/>
            <person name="Daims H."/>
            <person name="Bartol-Mavel D."/>
            <person name="Wincker P."/>
            <person name="Barbe V."/>
            <person name="Fonknechten N."/>
            <person name="Vallenet D."/>
            <person name="Segurens B."/>
            <person name="Schenowitz-Truong C."/>
            <person name="Medigue C."/>
            <person name="Collingro A."/>
            <person name="Snel B."/>
            <person name="Dutilh B.E."/>
            <person name="OpDenCamp H.J.M."/>
            <person name="vanDerDrift C."/>
            <person name="Cirpus I."/>
            <person name="vanDePas-Schoonen K.T."/>
            <person name="Harhangi H.R."/>
            <person name="vanNiftrik L."/>
            <person name="Schmid M."/>
            <person name="Keltjens J."/>
            <person name="vanDeVossenberg J."/>
            <person name="Kartal B."/>
            <person name="Meier H."/>
            <person name="Frishman D."/>
            <person name="Huynen M.A."/>
            <person name="Mewes H."/>
            <person name="Weissenbach J."/>
            <person name="Jetten M.S.M."/>
            <person name="Wagner M."/>
            <person name="LePaslier D."/>
        </authorList>
    </citation>
    <scope>NUCLEOTIDE SEQUENCE</scope>
</reference>
<dbReference type="GO" id="GO:0004493">
    <property type="term" value="F:methylmalonyl-CoA epimerase activity"/>
    <property type="evidence" value="ECO:0007669"/>
    <property type="project" value="UniProtKB-EC"/>
</dbReference>
<dbReference type="EMBL" id="LT934425">
    <property type="protein sequence ID" value="SOH02860.1"/>
    <property type="molecule type" value="Genomic_DNA"/>
</dbReference>
<dbReference type="Pfam" id="PF00903">
    <property type="entry name" value="Glyoxalase"/>
    <property type="match status" value="1"/>
</dbReference>
<dbReference type="InterPro" id="IPR037523">
    <property type="entry name" value="VOC_core"/>
</dbReference>
<dbReference type="SUPFAM" id="SSF54593">
    <property type="entry name" value="Glyoxalase/Bleomycin resistance protein/Dihydroxybiphenyl dioxygenase"/>
    <property type="match status" value="1"/>
</dbReference>
<dbReference type="Proteomes" id="UP000221734">
    <property type="component" value="Chromosome Kuenenia_stuttgartiensis_MBR1"/>
</dbReference>
<dbReference type="InterPro" id="IPR029068">
    <property type="entry name" value="Glyas_Bleomycin-R_OHBP_Dase"/>
</dbReference>
<evidence type="ECO:0000313" key="3">
    <source>
        <dbReference type="EMBL" id="QII12578.1"/>
    </source>
</evidence>
<dbReference type="AlphaFoldDB" id="Q1Q4U2"/>
<organism evidence="2">
    <name type="scientific">Kuenenia stuttgartiensis</name>
    <dbReference type="NCBI Taxonomy" id="174633"/>
    <lineage>
        <taxon>Bacteria</taxon>
        <taxon>Pseudomonadati</taxon>
        <taxon>Planctomycetota</taxon>
        <taxon>Candidatus Brocadiia</taxon>
        <taxon>Candidatus Brocadiales</taxon>
        <taxon>Candidatus Brocadiaceae</taxon>
        <taxon>Candidatus Kuenenia</taxon>
    </lineage>
</organism>
<dbReference type="EC" id="5.1.99.1" evidence="2 3"/>
<name>Q1Q4U2_KUEST</name>
<reference evidence="2" key="2">
    <citation type="submission" date="2006-01" db="EMBL/GenBank/DDBJ databases">
        <authorList>
            <person name="Genoscope"/>
        </authorList>
    </citation>
    <scope>NUCLEOTIDE SEQUENCE</scope>
</reference>
<reference evidence="3 6" key="5">
    <citation type="submission" date="2020-02" db="EMBL/GenBank/DDBJ databases">
        <title>Newly sequenced genome of strain CSTR1 showed variability in Candidatus Kuenenia stuttgartiensis genomes.</title>
        <authorList>
            <person name="Ding C."/>
            <person name="Adrian L."/>
        </authorList>
    </citation>
    <scope>NUCLEOTIDE SEQUENCE [LARGE SCALE GENOMIC DNA]</scope>
    <source>
        <strain evidence="3 6">CSTR1</strain>
    </source>
</reference>
<sequence>MELNHIGITNKSEDHALKFYRDFLGLEKTREILLPPELSKQLFSLSREIKVLVFEKPGIKIEVFISDFKHAYPNFTHFGMMIESFSDIAEKARRFGAELIEGKHKDKTVYFLKDFSGNLIEIKQKSQ</sequence>
<dbReference type="InterPro" id="IPR004360">
    <property type="entry name" value="Glyas_Fos-R_dOase_dom"/>
</dbReference>
<dbReference type="EMBL" id="CT573071">
    <property type="protein sequence ID" value="CAJ75028.1"/>
    <property type="molecule type" value="Genomic_DNA"/>
</dbReference>
<proteinExistence type="predicted"/>
<reference evidence="4" key="3">
    <citation type="submission" date="2017-10" db="EMBL/GenBank/DDBJ databases">
        <authorList>
            <person name="Banno H."/>
            <person name="Chua N.-H."/>
        </authorList>
    </citation>
    <scope>NUCLEOTIDE SEQUENCE [LARGE SCALE GENOMIC DNA]</scope>
    <source>
        <strain evidence="4">Kuenenia_mbr1_ru-nijmegen</strain>
    </source>
</reference>
<keyword evidence="2" id="KW-0413">Isomerase</keyword>
<keyword evidence="5" id="KW-1185">Reference proteome</keyword>
<protein>
    <submittedName>
        <fullName evidence="3">Putative methylmalonyl-CoA epimerase</fullName>
        <ecNumber evidence="2 3">5.1.99.1</ecNumber>
    </submittedName>
    <submittedName>
        <fullName evidence="2">Similar to methylmalonyl-CoA epimerase</fullName>
    </submittedName>
</protein>
<evidence type="ECO:0000259" key="1">
    <source>
        <dbReference type="PROSITE" id="PS51819"/>
    </source>
</evidence>
<gene>
    <name evidence="3" type="ORF">KsCSTR_31990</name>
    <name evidence="4" type="ORF">KSMBR1_0344</name>
    <name evidence="2" type="ORF">kuste4266</name>
</gene>
<dbReference type="PROSITE" id="PS51819">
    <property type="entry name" value="VOC"/>
    <property type="match status" value="1"/>
</dbReference>
<dbReference type="Proteomes" id="UP000501926">
    <property type="component" value="Chromosome"/>
</dbReference>
<dbReference type="EMBL" id="CP049055">
    <property type="protein sequence ID" value="QII12578.1"/>
    <property type="molecule type" value="Genomic_DNA"/>
</dbReference>
<evidence type="ECO:0000313" key="2">
    <source>
        <dbReference type="EMBL" id="CAJ75028.1"/>
    </source>
</evidence>
<dbReference type="Gene3D" id="3.10.180.10">
    <property type="entry name" value="2,3-Dihydroxybiphenyl 1,2-Dioxygenase, domain 1"/>
    <property type="match status" value="1"/>
</dbReference>
<dbReference type="OrthoDB" id="192739at2"/>
<dbReference type="RefSeq" id="WP_099323766.1">
    <property type="nucleotide sequence ID" value="NZ_CP049055.1"/>
</dbReference>
<evidence type="ECO:0000313" key="6">
    <source>
        <dbReference type="Proteomes" id="UP000501926"/>
    </source>
</evidence>
<evidence type="ECO:0000313" key="5">
    <source>
        <dbReference type="Proteomes" id="UP000221734"/>
    </source>
</evidence>
<reference evidence="5" key="4">
    <citation type="submission" date="2017-10" db="EMBL/GenBank/DDBJ databases">
        <authorList>
            <person name="Frank J."/>
        </authorList>
    </citation>
    <scope>NUCLEOTIDE SEQUENCE [LARGE SCALE GENOMIC DNA]</scope>
</reference>
<feature type="domain" description="VOC" evidence="1">
    <location>
        <begin position="2"/>
        <end position="125"/>
    </location>
</feature>
<accession>Q1Q4U2</accession>
<dbReference type="KEGG" id="kst:KSMBR1_0344"/>
<evidence type="ECO:0000313" key="4">
    <source>
        <dbReference type="EMBL" id="SOH02860.1"/>
    </source>
</evidence>